<organism evidence="2 3">
    <name type="scientific">Candidatus Enterococcus courvalinii</name>
    <dbReference type="NCBI Taxonomy" id="2815329"/>
    <lineage>
        <taxon>Bacteria</taxon>
        <taxon>Bacillati</taxon>
        <taxon>Bacillota</taxon>
        <taxon>Bacilli</taxon>
        <taxon>Lactobacillales</taxon>
        <taxon>Enterococcaceae</taxon>
        <taxon>Enterococcus</taxon>
    </lineage>
</organism>
<sequence>MLENRSQYYADEINKIKENISKYDDLEQVGILHEVIDDTPFKTQNYMKYLHDEYYIIHTKKEIIDESNKFYKLAPEEDGTANNLYKIIKNRNSIRDYQNKTISFEAFSNIIYYSFGVKSITRGAYDQRDYPFKYINSQGGLNYLDLYIFVNNVESIEKGLYYYDFINNRLCQMDYGNYREIIAKINYQNEFTVYGNFVTVLVADLSRVVPKYYKRAYRMAHVDSGIAIAYLELLAENLGISSCVVAGYLEHVLEDTLELTKNDYPILTASFGYKSDTSKSVW</sequence>
<dbReference type="InterPro" id="IPR052544">
    <property type="entry name" value="Bacteriocin_Proc_Enz"/>
</dbReference>
<name>A0ABS3HXR9_9ENTE</name>
<dbReference type="InterPro" id="IPR020051">
    <property type="entry name" value="SagB-type_dehydrogenase"/>
</dbReference>
<dbReference type="Gene3D" id="3.40.109.10">
    <property type="entry name" value="NADH Oxidase"/>
    <property type="match status" value="1"/>
</dbReference>
<feature type="domain" description="Nitroreductase" evidence="1">
    <location>
        <begin position="88"/>
        <end position="273"/>
    </location>
</feature>
<dbReference type="PANTHER" id="PTHR43745">
    <property type="entry name" value="NITROREDUCTASE MJ1384-RELATED"/>
    <property type="match status" value="1"/>
</dbReference>
<accession>A0ABS3HXR9</accession>
<dbReference type="RefSeq" id="WP_206898103.1">
    <property type="nucleotide sequence ID" value="NZ_JAFLWI010000003.1"/>
</dbReference>
<dbReference type="InterPro" id="IPR000415">
    <property type="entry name" value="Nitroreductase-like"/>
</dbReference>
<dbReference type="EMBL" id="JAFLWI010000003">
    <property type="protein sequence ID" value="MBO0481264.1"/>
    <property type="molecule type" value="Genomic_DNA"/>
</dbReference>
<dbReference type="PANTHER" id="PTHR43745:SF2">
    <property type="entry name" value="NITROREDUCTASE MJ1384-RELATED"/>
    <property type="match status" value="1"/>
</dbReference>
<comment type="caution">
    <text evidence="2">The sequence shown here is derived from an EMBL/GenBank/DDBJ whole genome shotgun (WGS) entry which is preliminary data.</text>
</comment>
<dbReference type="Pfam" id="PF00881">
    <property type="entry name" value="Nitroreductase"/>
    <property type="match status" value="1"/>
</dbReference>
<protein>
    <submittedName>
        <fullName evidence="2">SagB/ThcOx family dehydrogenase</fullName>
    </submittedName>
</protein>
<evidence type="ECO:0000313" key="3">
    <source>
        <dbReference type="Proteomes" id="UP000664832"/>
    </source>
</evidence>
<proteinExistence type="predicted"/>
<dbReference type="Proteomes" id="UP000664832">
    <property type="component" value="Unassembled WGS sequence"/>
</dbReference>
<evidence type="ECO:0000313" key="2">
    <source>
        <dbReference type="EMBL" id="MBO0481264.1"/>
    </source>
</evidence>
<gene>
    <name evidence="2" type="ORF">JZO71_02865</name>
</gene>
<keyword evidence="3" id="KW-1185">Reference proteome</keyword>
<reference evidence="2 3" key="1">
    <citation type="submission" date="2021-03" db="EMBL/GenBank/DDBJ databases">
        <title>Enterococcal diversity collection.</title>
        <authorList>
            <person name="Gilmore M.S."/>
            <person name="Schwartzman J."/>
            <person name="Van Tyne D."/>
            <person name="Martin M."/>
            <person name="Earl A.M."/>
            <person name="Manson A.L."/>
            <person name="Straub T."/>
            <person name="Salamzade R."/>
            <person name="Saavedra J."/>
            <person name="Lebreton F."/>
            <person name="Prichula J."/>
            <person name="Schaufler K."/>
            <person name="Gaca A."/>
            <person name="Sgardioli B."/>
            <person name="Wagenaar J."/>
            <person name="Strong T."/>
        </authorList>
    </citation>
    <scope>NUCLEOTIDE SEQUENCE [LARGE SCALE GENOMIC DNA]</scope>
    <source>
        <strain evidence="2 3">MSG2901</strain>
    </source>
</reference>
<dbReference type="SUPFAM" id="SSF55469">
    <property type="entry name" value="FMN-dependent nitroreductase-like"/>
    <property type="match status" value="1"/>
</dbReference>
<dbReference type="CDD" id="cd02142">
    <property type="entry name" value="McbC_SagB-like_oxidoreductase"/>
    <property type="match status" value="1"/>
</dbReference>
<dbReference type="InterPro" id="IPR029479">
    <property type="entry name" value="Nitroreductase"/>
</dbReference>
<evidence type="ECO:0000259" key="1">
    <source>
        <dbReference type="Pfam" id="PF00881"/>
    </source>
</evidence>
<dbReference type="NCBIfam" id="TIGR03605">
    <property type="entry name" value="antibiot_sagB"/>
    <property type="match status" value="1"/>
</dbReference>